<dbReference type="EMBL" id="PTIX01000021">
    <property type="protein sequence ID" value="PPK64220.1"/>
    <property type="molecule type" value="Genomic_DNA"/>
</dbReference>
<evidence type="ECO:0000313" key="2">
    <source>
        <dbReference type="Proteomes" id="UP000239203"/>
    </source>
</evidence>
<evidence type="ECO:0000313" key="1">
    <source>
        <dbReference type="EMBL" id="PPK64220.1"/>
    </source>
</evidence>
<organism evidence="1 2">
    <name type="scientific">Actinokineospora auranticolor</name>
    <dbReference type="NCBI Taxonomy" id="155976"/>
    <lineage>
        <taxon>Bacteria</taxon>
        <taxon>Bacillati</taxon>
        <taxon>Actinomycetota</taxon>
        <taxon>Actinomycetes</taxon>
        <taxon>Pseudonocardiales</taxon>
        <taxon>Pseudonocardiaceae</taxon>
        <taxon>Actinokineospora</taxon>
    </lineage>
</organism>
<dbReference type="Proteomes" id="UP000239203">
    <property type="component" value="Unassembled WGS sequence"/>
</dbReference>
<accession>A0A2S6GG88</accession>
<dbReference type="AlphaFoldDB" id="A0A2S6GG88"/>
<dbReference type="RefSeq" id="WP_181043793.1">
    <property type="nucleotide sequence ID" value="NZ_CP154825.1"/>
</dbReference>
<reference evidence="1 2" key="1">
    <citation type="submission" date="2018-02" db="EMBL/GenBank/DDBJ databases">
        <title>Genomic Encyclopedia of Archaeal and Bacterial Type Strains, Phase II (KMG-II): from individual species to whole genera.</title>
        <authorList>
            <person name="Goeker M."/>
        </authorList>
    </citation>
    <scope>NUCLEOTIDE SEQUENCE [LARGE SCALE GENOMIC DNA]</scope>
    <source>
        <strain evidence="1 2">YU 961-1</strain>
    </source>
</reference>
<protein>
    <submittedName>
        <fullName evidence="1">Uncharacterized protein</fullName>
    </submittedName>
</protein>
<sequence>MKPQEPDNLDELIADCADIPPVLTERKPVLPAPRPATRWVVDDAAVAQVAGIDEFV</sequence>
<keyword evidence="2" id="KW-1185">Reference proteome</keyword>
<comment type="caution">
    <text evidence="1">The sequence shown here is derived from an EMBL/GenBank/DDBJ whole genome shotgun (WGS) entry which is preliminary data.</text>
</comment>
<gene>
    <name evidence="1" type="ORF">CLV40_12184</name>
</gene>
<proteinExistence type="predicted"/>
<name>A0A2S6GG88_9PSEU</name>